<feature type="region of interest" description="Disordered" evidence="7">
    <location>
        <begin position="465"/>
        <end position="547"/>
    </location>
</feature>
<dbReference type="InterPro" id="IPR001487">
    <property type="entry name" value="Bromodomain"/>
</dbReference>
<dbReference type="CDD" id="cd19775">
    <property type="entry name" value="Bbox2_TIF1_C-VI"/>
    <property type="match status" value="1"/>
</dbReference>
<evidence type="ECO:0000256" key="1">
    <source>
        <dbReference type="ARBA" id="ARBA00022723"/>
    </source>
</evidence>
<feature type="compositionally biased region" description="Polar residues" evidence="7">
    <location>
        <begin position="774"/>
        <end position="793"/>
    </location>
</feature>
<evidence type="ECO:0000259" key="10">
    <source>
        <dbReference type="PROSITE" id="PS50089"/>
    </source>
</evidence>
<dbReference type="PRINTS" id="PR00503">
    <property type="entry name" value="BROMODOMAIN"/>
</dbReference>
<evidence type="ECO:0000259" key="11">
    <source>
        <dbReference type="PROSITE" id="PS50119"/>
    </source>
</evidence>
<dbReference type="CDD" id="cd15541">
    <property type="entry name" value="PHD_TIF1_like"/>
    <property type="match status" value="1"/>
</dbReference>
<keyword evidence="4 6" id="KW-0103">Bromodomain</keyword>
<feature type="domain" description="B box-type" evidence="11">
    <location>
        <begin position="186"/>
        <end position="233"/>
    </location>
</feature>
<dbReference type="InterPro" id="IPR047153">
    <property type="entry name" value="TRIM45/56/19-like"/>
</dbReference>
<dbReference type="PROSITE" id="PS50119">
    <property type="entry name" value="ZF_BBOX"/>
    <property type="match status" value="2"/>
</dbReference>
<dbReference type="InterPro" id="IPR001965">
    <property type="entry name" value="Znf_PHD"/>
</dbReference>
<reference evidence="12 13" key="1">
    <citation type="journal article" date="2021" name="BMC Biol.">
        <title>Horizontally acquired antibacterial genes associated with adaptive radiation of ladybird beetles.</title>
        <authorList>
            <person name="Li H.S."/>
            <person name="Tang X.F."/>
            <person name="Huang Y.H."/>
            <person name="Xu Z.Y."/>
            <person name="Chen M.L."/>
            <person name="Du X.Y."/>
            <person name="Qiu B.Y."/>
            <person name="Chen P.T."/>
            <person name="Zhang W."/>
            <person name="Slipinski A."/>
            <person name="Escalona H.E."/>
            <person name="Waterhouse R.M."/>
            <person name="Zwick A."/>
            <person name="Pang H."/>
        </authorList>
    </citation>
    <scope>NUCLEOTIDE SEQUENCE [LARGE SCALE GENOMIC DNA]</scope>
    <source>
        <strain evidence="12">SYSU2018</strain>
    </source>
</reference>
<evidence type="ECO:0000313" key="12">
    <source>
        <dbReference type="EMBL" id="KAL3266233.1"/>
    </source>
</evidence>
<dbReference type="SUPFAM" id="SSF57845">
    <property type="entry name" value="B-box zinc-binding domain"/>
    <property type="match status" value="1"/>
</dbReference>
<name>A0ABD2MIP9_9CUCU</name>
<evidence type="ECO:0000256" key="4">
    <source>
        <dbReference type="ARBA" id="ARBA00023117"/>
    </source>
</evidence>
<feature type="region of interest" description="Disordered" evidence="7">
    <location>
        <begin position="831"/>
        <end position="860"/>
    </location>
</feature>
<evidence type="ECO:0000256" key="3">
    <source>
        <dbReference type="ARBA" id="ARBA00022833"/>
    </source>
</evidence>
<evidence type="ECO:0000259" key="9">
    <source>
        <dbReference type="PROSITE" id="PS50016"/>
    </source>
</evidence>
<dbReference type="InterPro" id="IPR001841">
    <property type="entry name" value="Znf_RING"/>
</dbReference>
<dbReference type="GO" id="GO:0008270">
    <property type="term" value="F:zinc ion binding"/>
    <property type="evidence" value="ECO:0007669"/>
    <property type="project" value="UniProtKB-KW"/>
</dbReference>
<feature type="compositionally biased region" description="Pro residues" evidence="7">
    <location>
        <begin position="515"/>
        <end position="524"/>
    </location>
</feature>
<dbReference type="Pfam" id="PF00439">
    <property type="entry name" value="Bromodomain"/>
    <property type="match status" value="1"/>
</dbReference>
<dbReference type="EMBL" id="JABFTP020000001">
    <property type="protein sequence ID" value="KAL3266233.1"/>
    <property type="molecule type" value="Genomic_DNA"/>
</dbReference>
<dbReference type="InterPro" id="IPR000315">
    <property type="entry name" value="Znf_B-box"/>
</dbReference>
<dbReference type="CDD" id="cd05502">
    <property type="entry name" value="Bromo_tif1_like"/>
    <property type="match status" value="1"/>
</dbReference>
<dbReference type="Gene3D" id="1.20.920.10">
    <property type="entry name" value="Bromodomain-like"/>
    <property type="match status" value="1"/>
</dbReference>
<organism evidence="12 13">
    <name type="scientific">Cryptolaemus montrouzieri</name>
    <dbReference type="NCBI Taxonomy" id="559131"/>
    <lineage>
        <taxon>Eukaryota</taxon>
        <taxon>Metazoa</taxon>
        <taxon>Ecdysozoa</taxon>
        <taxon>Arthropoda</taxon>
        <taxon>Hexapoda</taxon>
        <taxon>Insecta</taxon>
        <taxon>Pterygota</taxon>
        <taxon>Neoptera</taxon>
        <taxon>Endopterygota</taxon>
        <taxon>Coleoptera</taxon>
        <taxon>Polyphaga</taxon>
        <taxon>Cucujiformia</taxon>
        <taxon>Coccinelloidea</taxon>
        <taxon>Coccinellidae</taxon>
        <taxon>Scymninae</taxon>
        <taxon>Scymnini</taxon>
        <taxon>Cryptolaemus</taxon>
    </lineage>
</organism>
<keyword evidence="13" id="KW-1185">Reference proteome</keyword>
<feature type="domain" description="PHD-type" evidence="9">
    <location>
        <begin position="868"/>
        <end position="916"/>
    </location>
</feature>
<dbReference type="SMART" id="SM00502">
    <property type="entry name" value="BBC"/>
    <property type="match status" value="1"/>
</dbReference>
<keyword evidence="1" id="KW-0479">Metal-binding</keyword>
<dbReference type="InterPro" id="IPR019787">
    <property type="entry name" value="Znf_PHD-finger"/>
</dbReference>
<dbReference type="InterPro" id="IPR013083">
    <property type="entry name" value="Znf_RING/FYVE/PHD"/>
</dbReference>
<dbReference type="Pfam" id="PF00628">
    <property type="entry name" value="PHD"/>
    <property type="match status" value="1"/>
</dbReference>
<dbReference type="PROSITE" id="PS01359">
    <property type="entry name" value="ZF_PHD_1"/>
    <property type="match status" value="1"/>
</dbReference>
<dbReference type="SUPFAM" id="SSF57903">
    <property type="entry name" value="FYVE/PHD zinc finger"/>
    <property type="match status" value="1"/>
</dbReference>
<feature type="compositionally biased region" description="Polar residues" evidence="7">
    <location>
        <begin position="525"/>
        <end position="547"/>
    </location>
</feature>
<dbReference type="PROSITE" id="PS50016">
    <property type="entry name" value="ZF_PHD_2"/>
    <property type="match status" value="1"/>
</dbReference>
<dbReference type="Gene3D" id="3.30.160.60">
    <property type="entry name" value="Classic Zinc Finger"/>
    <property type="match status" value="1"/>
</dbReference>
<dbReference type="PANTHER" id="PTHR25462">
    <property type="entry name" value="BONUS, ISOFORM C-RELATED"/>
    <property type="match status" value="1"/>
</dbReference>
<dbReference type="PROSITE" id="PS50089">
    <property type="entry name" value="ZF_RING_2"/>
    <property type="match status" value="1"/>
</dbReference>
<accession>A0ABD2MIP9</accession>
<feature type="compositionally biased region" description="Low complexity" evidence="7">
    <location>
        <begin position="467"/>
        <end position="508"/>
    </location>
</feature>
<comment type="caution">
    <text evidence="12">The sequence shown here is derived from an EMBL/GenBank/DDBJ whole genome shotgun (WGS) entry which is preliminary data.</text>
</comment>
<feature type="domain" description="RING-type" evidence="10">
    <location>
        <begin position="105"/>
        <end position="155"/>
    </location>
</feature>
<dbReference type="SMART" id="SM00184">
    <property type="entry name" value="RING"/>
    <property type="match status" value="2"/>
</dbReference>
<dbReference type="InterPro" id="IPR011011">
    <property type="entry name" value="Znf_FYVE_PHD"/>
</dbReference>
<proteinExistence type="predicted"/>
<dbReference type="AlphaFoldDB" id="A0ABD2MIP9"/>
<evidence type="ECO:0000256" key="7">
    <source>
        <dbReference type="SAM" id="MobiDB-lite"/>
    </source>
</evidence>
<dbReference type="Pfam" id="PF00643">
    <property type="entry name" value="zf-B_box"/>
    <property type="match status" value="1"/>
</dbReference>
<evidence type="ECO:0000256" key="2">
    <source>
        <dbReference type="ARBA" id="ARBA00022771"/>
    </source>
</evidence>
<dbReference type="Pfam" id="PF22586">
    <property type="entry name" value="ANCHR-like_BBOX"/>
    <property type="match status" value="1"/>
</dbReference>
<dbReference type="CDD" id="cd19805">
    <property type="entry name" value="Bbox1_TIF1"/>
    <property type="match status" value="1"/>
</dbReference>
<evidence type="ECO:0000256" key="6">
    <source>
        <dbReference type="PROSITE-ProRule" id="PRU00035"/>
    </source>
</evidence>
<dbReference type="Gene3D" id="3.30.40.10">
    <property type="entry name" value="Zinc/RING finger domain, C3HC4 (zinc finger)"/>
    <property type="match status" value="2"/>
</dbReference>
<dbReference type="SMART" id="SM00297">
    <property type="entry name" value="BROMO"/>
    <property type="match status" value="1"/>
</dbReference>
<sequence length="1089" mass="122809">MAEQSVNFDDSNLMSLLNADNNNAEEGLMNPGNNINMNLEGDTNMNNMIIEDQLLTEHPNHQNILPVEITQVEEGKEPLGDNFPENEAGPEVESPTTGENFTFKCVFCEQILTFSDDPKLLECLHNSCANCINNKLYEQSIGVADKGAIECTLCSLSSQQDKIIENQFLLEASNSDEGTNSGGSKATELKCSSCTEDVLATSWCVDCSEFICDSCVQAHQRLKITKDHTIKPKEDGMMESHSSSNGMGVNLYCEVHPHEKLSLFCENCDKLTCRDCQLIEHREHKYKFTNEIASEARKYISDMLKDVGYKRVLLSSAMKVIDDRQTLITEKKQALVKEITQLVVKLTNTINVRGKQLVAKLSEVCDSKQKTLHEKKQALEQLSKMTDYCIMFTQHALEHGSDMALLYSKKQVTEHLKRIKCRRADIPNPEIPVRIHLALDKVPDLVKVMSTIGQIVVDGRIYSSQEQGMPQQPGQMNMIPPIGSPSPGHSRPPQQQSPISQILQQNSQASFQGVRPPPYRPPPFGNNQQFSHQNMSSNVHQQSQSIQQALSPNLQHNNQNNMALHRIQNMGPPAMVPMSTQGILAQQLNSIGLINRMQRPQMQRPMLARGPNNSLGLTQHQQQVSSSTHPQGMIQDRSALRGLLQPNNSPVYVQTGPSQYQAIQPGPHLAQFHARFPNQGQQAQSGTQLQVFRQQSPTRMLVPNNGQNRHYQQPQQQQQQMQRVSFPTQGAKWHIPQQASNGVGPSNNRNMSLPAINDNFKITLKQQNYADNKNPSATVTSTIPKTPSPNHIQGRTDTERNLDKCCEDSVKDLMATIAKLDSNGVQVLAEGRQKSGGSPHVDSSTGDAAPARKVKPECLDTGKDDPNEDWCAVCMDGGELVCCDKCPKVFHQYCHIPNLSVEETGDTWQCLLCMNFADIPETMEKRDGELSLREKKIAERLVLELYCQYDPSLPFREIIGPENIDYHAIIKNPIALDTIRQKLKWNSEDRYRSLEDLVRDVRLMFKNAYNYNSVDSLVYQDAKTLEKFFDEQLEKFLPEYAYETFEDDNGIPPNKKVRRMIIRGELSTDTNQKERNMCQYYHQKTLCRM</sequence>
<feature type="domain" description="B box-type" evidence="11">
    <location>
        <begin position="248"/>
        <end position="285"/>
    </location>
</feature>
<gene>
    <name evidence="12" type="ORF">HHI36_010414</name>
</gene>
<feature type="domain" description="Bromo" evidence="8">
    <location>
        <begin position="965"/>
        <end position="1019"/>
    </location>
</feature>
<evidence type="ECO:0008006" key="14">
    <source>
        <dbReference type="Google" id="ProtNLM"/>
    </source>
</evidence>
<dbReference type="PROSITE" id="PS50014">
    <property type="entry name" value="BROMODOMAIN_2"/>
    <property type="match status" value="1"/>
</dbReference>
<keyword evidence="3" id="KW-0862">Zinc</keyword>
<dbReference type="SMART" id="SM00249">
    <property type="entry name" value="PHD"/>
    <property type="match status" value="1"/>
</dbReference>
<dbReference type="InterPro" id="IPR003649">
    <property type="entry name" value="Bbox_C"/>
</dbReference>
<dbReference type="InterPro" id="IPR036427">
    <property type="entry name" value="Bromodomain-like_sf"/>
</dbReference>
<dbReference type="InterPro" id="IPR019786">
    <property type="entry name" value="Zinc_finger_PHD-type_CS"/>
</dbReference>
<keyword evidence="2 5" id="KW-0863">Zinc-finger</keyword>
<dbReference type="Gene3D" id="4.10.830.40">
    <property type="match status" value="1"/>
</dbReference>
<dbReference type="SMART" id="SM00336">
    <property type="entry name" value="BBOX"/>
    <property type="match status" value="2"/>
</dbReference>
<evidence type="ECO:0000313" key="13">
    <source>
        <dbReference type="Proteomes" id="UP001516400"/>
    </source>
</evidence>
<dbReference type="SUPFAM" id="SSF57850">
    <property type="entry name" value="RING/U-box"/>
    <property type="match status" value="1"/>
</dbReference>
<dbReference type="PANTHER" id="PTHR25462:SF304">
    <property type="entry name" value="BONUS, ISOFORM C"/>
    <property type="match status" value="1"/>
</dbReference>
<dbReference type="SUPFAM" id="SSF47370">
    <property type="entry name" value="Bromodomain"/>
    <property type="match status" value="1"/>
</dbReference>
<evidence type="ECO:0000256" key="5">
    <source>
        <dbReference type="PROSITE-ProRule" id="PRU00024"/>
    </source>
</evidence>
<dbReference type="Proteomes" id="UP001516400">
    <property type="component" value="Unassembled WGS sequence"/>
</dbReference>
<protein>
    <recommendedName>
        <fullName evidence="14">E3 ubiquitin-protein ligase TRIM33</fullName>
    </recommendedName>
</protein>
<evidence type="ECO:0000259" key="8">
    <source>
        <dbReference type="PROSITE" id="PS50014"/>
    </source>
</evidence>
<feature type="region of interest" description="Disordered" evidence="7">
    <location>
        <begin position="774"/>
        <end position="799"/>
    </location>
</feature>